<feature type="transmembrane region" description="Helical" evidence="6">
    <location>
        <begin position="70"/>
        <end position="93"/>
    </location>
</feature>
<comment type="caution">
    <text evidence="8">The sequence shown here is derived from an EMBL/GenBank/DDBJ whole genome shotgun (WGS) entry which is preliminary data.</text>
</comment>
<evidence type="ECO:0000256" key="4">
    <source>
        <dbReference type="ARBA" id="ARBA00022989"/>
    </source>
</evidence>
<reference evidence="8" key="1">
    <citation type="submission" date="2021-05" db="EMBL/GenBank/DDBJ databases">
        <title>Energy efficiency and biological interactions define the core microbiome of deep oligotrophic groundwater.</title>
        <authorList>
            <person name="Mehrshad M."/>
            <person name="Lopez-Fernandez M."/>
            <person name="Bell E."/>
            <person name="Bernier-Latmani R."/>
            <person name="Bertilsson S."/>
            <person name="Dopson M."/>
        </authorList>
    </citation>
    <scope>NUCLEOTIDE SEQUENCE</scope>
    <source>
        <strain evidence="8">Modern_marine.mb.64</strain>
    </source>
</reference>
<keyword evidence="5 6" id="KW-0472">Membrane</keyword>
<evidence type="ECO:0000256" key="5">
    <source>
        <dbReference type="ARBA" id="ARBA00023136"/>
    </source>
</evidence>
<evidence type="ECO:0000313" key="8">
    <source>
        <dbReference type="EMBL" id="MBU2690968.1"/>
    </source>
</evidence>
<dbReference type="InterPro" id="IPR033580">
    <property type="entry name" value="Nurim-like"/>
</dbReference>
<name>A0A948WCJ0_UNCEI</name>
<dbReference type="PANTHER" id="PTHR31040:SF1">
    <property type="entry name" value="NURIM"/>
    <property type="match status" value="1"/>
</dbReference>
<evidence type="ECO:0000313" key="9">
    <source>
        <dbReference type="Proteomes" id="UP000777784"/>
    </source>
</evidence>
<evidence type="ECO:0000256" key="6">
    <source>
        <dbReference type="SAM" id="Phobius"/>
    </source>
</evidence>
<dbReference type="PANTHER" id="PTHR31040">
    <property type="entry name" value="NURIM"/>
    <property type="match status" value="1"/>
</dbReference>
<comment type="subcellular location">
    <subcellularLocation>
        <location evidence="1">Membrane</location>
        <topology evidence="1">Multi-pass membrane protein</topology>
    </subcellularLocation>
</comment>
<feature type="transmembrane region" description="Helical" evidence="6">
    <location>
        <begin position="39"/>
        <end position="58"/>
    </location>
</feature>
<comment type="similarity">
    <text evidence="2">Belongs to the nurim family.</text>
</comment>
<dbReference type="Gene3D" id="1.20.120.1630">
    <property type="match status" value="1"/>
</dbReference>
<protein>
    <submittedName>
        <fullName evidence="8">DUF1295 domain-containing protein</fullName>
    </submittedName>
</protein>
<keyword evidence="3 6" id="KW-0812">Transmembrane</keyword>
<dbReference type="Proteomes" id="UP000777784">
    <property type="component" value="Unassembled WGS sequence"/>
</dbReference>
<organism evidence="8 9">
    <name type="scientific">Eiseniibacteriota bacterium</name>
    <dbReference type="NCBI Taxonomy" id="2212470"/>
    <lineage>
        <taxon>Bacteria</taxon>
        <taxon>Candidatus Eiseniibacteriota</taxon>
    </lineage>
</organism>
<evidence type="ECO:0000259" key="7">
    <source>
        <dbReference type="Pfam" id="PF07298"/>
    </source>
</evidence>
<evidence type="ECO:0000256" key="2">
    <source>
        <dbReference type="ARBA" id="ARBA00010631"/>
    </source>
</evidence>
<dbReference type="Pfam" id="PF07298">
    <property type="entry name" value="NnrU"/>
    <property type="match status" value="1"/>
</dbReference>
<feature type="domain" description="NnrU" evidence="7">
    <location>
        <begin position="6"/>
        <end position="143"/>
    </location>
</feature>
<evidence type="ECO:0000256" key="1">
    <source>
        <dbReference type="ARBA" id="ARBA00004141"/>
    </source>
</evidence>
<sequence>MKYLMLAVLWVLWCALHSGMISPAVTGFLRERLGSQYRYYRCVFNSIALLTLAYVVLYENSVGGPVLFRWSGRFVVLQIFLLIIVSFLFVAGARNYDMRHFLGLRQMTSDSSYSALTASGRLKSSGILAATRHPWYLAAMIFIWVDYLTLDLSRLIANIILTGYLFVGTILEERKLILEYGEDYRQYQRDVSMLFPLKYVRAKLQV</sequence>
<dbReference type="InterPro" id="IPR009915">
    <property type="entry name" value="NnrU_dom"/>
</dbReference>
<dbReference type="GO" id="GO:0016020">
    <property type="term" value="C:membrane"/>
    <property type="evidence" value="ECO:0007669"/>
    <property type="project" value="UniProtKB-SubCell"/>
</dbReference>
<accession>A0A948WCJ0</accession>
<dbReference type="AlphaFoldDB" id="A0A948WCJ0"/>
<evidence type="ECO:0000256" key="3">
    <source>
        <dbReference type="ARBA" id="ARBA00022692"/>
    </source>
</evidence>
<dbReference type="EMBL" id="JAHJDP010000042">
    <property type="protein sequence ID" value="MBU2690968.1"/>
    <property type="molecule type" value="Genomic_DNA"/>
</dbReference>
<gene>
    <name evidence="8" type="ORF">KJ970_08565</name>
</gene>
<proteinExistence type="inferred from homology"/>
<keyword evidence="4 6" id="KW-1133">Transmembrane helix</keyword>